<dbReference type="Proteomes" id="UP001596391">
    <property type="component" value="Unassembled WGS sequence"/>
</dbReference>
<dbReference type="SUPFAM" id="SSF52540">
    <property type="entry name" value="P-loop containing nucleoside triphosphate hydrolases"/>
    <property type="match status" value="1"/>
</dbReference>
<dbReference type="Gene3D" id="2.30.30.940">
    <property type="match status" value="1"/>
</dbReference>
<dbReference type="EMBL" id="JBHSWI010000001">
    <property type="protein sequence ID" value="MFC6644683.1"/>
    <property type="molecule type" value="Genomic_DNA"/>
</dbReference>
<dbReference type="Gene3D" id="3.40.50.300">
    <property type="entry name" value="P-loop containing nucleotide triphosphate hydrolases"/>
    <property type="match status" value="1"/>
</dbReference>
<evidence type="ECO:0000313" key="1">
    <source>
        <dbReference type="EMBL" id="MFC6644683.1"/>
    </source>
</evidence>
<protein>
    <submittedName>
        <fullName evidence="1">Uncharacterized protein</fullName>
    </submittedName>
</protein>
<sequence length="423" mass="47601">MLVPRFELNSEDRKWAAQYQAGDVLQYTRGSKELGIGPLGYATVRAVDEQANRLTVERQDGQQVTYDPKRLSGITAYREVQRPFAEGDRLQFTTNNRALGVSNRQLGTVDSCTTHELRVRLDGAEPRVVSFRPEQMRHFDHGYAVTSHSSQWLTADRVLINVEVSAHRDLINQRFAYVAVSRAAYDVRLYTDDGSRLERDLAREVGKSAAIDFGPRSDNMLTIHREHAQQSKASPESQRIPVELYAAMLRPETVHQDISFAERQFAQGVPYSEGVANLISDHVLRIAADRSTLSLTRRYATQVTDLVRNPYDRSVERISASLIPSTQDAIRWEPAQRVLGASQCDSLLWKREHGGIQSYQQAAHPNGWLHIDGSGQFFDRNARPISPQEAVVPLGFTLNGARAHERVENRTIDDGGAKIELLT</sequence>
<keyword evidence="2" id="KW-1185">Reference proteome</keyword>
<comment type="caution">
    <text evidence="1">The sequence shown here is derived from an EMBL/GenBank/DDBJ whole genome shotgun (WGS) entry which is preliminary data.</text>
</comment>
<gene>
    <name evidence="1" type="ORF">ACFQBQ_03565</name>
</gene>
<dbReference type="InterPro" id="IPR027417">
    <property type="entry name" value="P-loop_NTPase"/>
</dbReference>
<name>A0ABW1Z716_9BACT</name>
<organism evidence="1 2">
    <name type="scientific">Granulicella cerasi</name>
    <dbReference type="NCBI Taxonomy" id="741063"/>
    <lineage>
        <taxon>Bacteria</taxon>
        <taxon>Pseudomonadati</taxon>
        <taxon>Acidobacteriota</taxon>
        <taxon>Terriglobia</taxon>
        <taxon>Terriglobales</taxon>
        <taxon>Acidobacteriaceae</taxon>
        <taxon>Granulicella</taxon>
    </lineage>
</organism>
<proteinExistence type="predicted"/>
<reference evidence="2" key="1">
    <citation type="journal article" date="2019" name="Int. J. Syst. Evol. Microbiol.">
        <title>The Global Catalogue of Microorganisms (GCM) 10K type strain sequencing project: providing services to taxonomists for standard genome sequencing and annotation.</title>
        <authorList>
            <consortium name="The Broad Institute Genomics Platform"/>
            <consortium name="The Broad Institute Genome Sequencing Center for Infectious Disease"/>
            <person name="Wu L."/>
            <person name="Ma J."/>
        </authorList>
    </citation>
    <scope>NUCLEOTIDE SEQUENCE [LARGE SCALE GENOMIC DNA]</scope>
    <source>
        <strain evidence="2">CGMCC 1.16026</strain>
    </source>
</reference>
<evidence type="ECO:0000313" key="2">
    <source>
        <dbReference type="Proteomes" id="UP001596391"/>
    </source>
</evidence>
<dbReference type="RefSeq" id="WP_263372759.1">
    <property type="nucleotide sequence ID" value="NZ_JAGSYD010000006.1"/>
</dbReference>
<accession>A0ABW1Z716</accession>
<dbReference type="CDD" id="cd18809">
    <property type="entry name" value="SF1_C_RecD"/>
    <property type="match status" value="1"/>
</dbReference>